<keyword evidence="2" id="KW-1185">Reference proteome</keyword>
<comment type="caution">
    <text evidence="1">The sequence shown here is derived from an EMBL/GenBank/DDBJ whole genome shotgun (WGS) entry which is preliminary data.</text>
</comment>
<name>A0AAW9S3C1_9BACT</name>
<evidence type="ECO:0000313" key="1">
    <source>
        <dbReference type="EMBL" id="MEN7548363.1"/>
    </source>
</evidence>
<dbReference type="RefSeq" id="WP_346821142.1">
    <property type="nucleotide sequence ID" value="NZ_JBDKWZ010000005.1"/>
</dbReference>
<dbReference type="AlphaFoldDB" id="A0AAW9S3C1"/>
<organism evidence="1 2">
    <name type="scientific">Rapidithrix thailandica</name>
    <dbReference type="NCBI Taxonomy" id="413964"/>
    <lineage>
        <taxon>Bacteria</taxon>
        <taxon>Pseudomonadati</taxon>
        <taxon>Bacteroidota</taxon>
        <taxon>Cytophagia</taxon>
        <taxon>Cytophagales</taxon>
        <taxon>Flammeovirgaceae</taxon>
        <taxon>Rapidithrix</taxon>
    </lineage>
</organism>
<evidence type="ECO:0000313" key="2">
    <source>
        <dbReference type="Proteomes" id="UP001403385"/>
    </source>
</evidence>
<proteinExistence type="predicted"/>
<reference evidence="1 2" key="1">
    <citation type="submission" date="2024-04" db="EMBL/GenBank/DDBJ databases">
        <title>Novel genus in family Flammeovirgaceae.</title>
        <authorList>
            <person name="Nguyen T.H."/>
            <person name="Vuong T.Q."/>
            <person name="Le H."/>
            <person name="Kim S.-G."/>
        </authorList>
    </citation>
    <scope>NUCLEOTIDE SEQUENCE [LARGE SCALE GENOMIC DNA]</scope>
    <source>
        <strain evidence="1 2">JCM 23209</strain>
    </source>
</reference>
<gene>
    <name evidence="1" type="ORF">AAG747_10620</name>
</gene>
<protein>
    <submittedName>
        <fullName evidence="1">Uncharacterized protein</fullName>
    </submittedName>
</protein>
<dbReference type="EMBL" id="JBDKWZ010000005">
    <property type="protein sequence ID" value="MEN7548363.1"/>
    <property type="molecule type" value="Genomic_DNA"/>
</dbReference>
<accession>A0AAW9S3C1</accession>
<sequence>MKKIAIFLVFLTGCIPYKSYLKTDDICGFDMTITEEEKSYNPSIYGDLTQGIKIDSGGFTLVTYKYQDKLGGYFLSRTNKTSQISKWINYDSNGRVSLIYFVYEMGGLIVGKETHYDSLGNITQVIDHRQVDKYPICYKEALMIAEKLKPKKDSILGIDREWEATVTDTLYYWEVFVKEPKPDKDEPTLGDGWIYRIDAQTGKLLRKMQLIQGHDDTAP</sequence>
<dbReference type="Proteomes" id="UP001403385">
    <property type="component" value="Unassembled WGS sequence"/>
</dbReference>